<dbReference type="InterPro" id="IPR000165">
    <property type="entry name" value="Glucoamylase"/>
</dbReference>
<reference evidence="12" key="2">
    <citation type="submission" date="2020-01" db="EMBL/GenBank/DDBJ databases">
        <authorList>
            <person name="Perkins V."/>
            <person name="Lessard M.-H."/>
            <person name="Dugat-Bony E."/>
            <person name="Frenette M."/>
            <person name="Labrie S."/>
        </authorList>
    </citation>
    <scope>NUCLEOTIDE SEQUENCE</scope>
    <source>
        <strain evidence="12">LMA-70</strain>
    </source>
</reference>
<dbReference type="PANTHER" id="PTHR31616">
    <property type="entry name" value="TREHALASE"/>
    <property type="match status" value="1"/>
</dbReference>
<evidence type="ECO:0000256" key="3">
    <source>
        <dbReference type="ARBA" id="ARBA00012593"/>
    </source>
</evidence>
<dbReference type="SUPFAM" id="SSF48208">
    <property type="entry name" value="Six-hairpin glycosidases"/>
    <property type="match status" value="1"/>
</dbReference>
<dbReference type="InterPro" id="IPR012341">
    <property type="entry name" value="6hp_glycosidase-like_sf"/>
</dbReference>
<dbReference type="InterPro" id="IPR008928">
    <property type="entry name" value="6-hairpin_glycosidase_sf"/>
</dbReference>
<keyword evidence="4" id="KW-0378">Hydrolase</keyword>
<dbReference type="EMBL" id="QQZK01000044">
    <property type="protein sequence ID" value="KAF5100678.1"/>
    <property type="molecule type" value="Genomic_DNA"/>
</dbReference>
<evidence type="ECO:0000256" key="7">
    <source>
        <dbReference type="ARBA" id="ARBA00023326"/>
    </source>
</evidence>
<feature type="signal peptide" evidence="10">
    <location>
        <begin position="1"/>
        <end position="16"/>
    </location>
</feature>
<dbReference type="EC" id="3.2.1.3" evidence="3"/>
<dbReference type="PRINTS" id="PR00736">
    <property type="entry name" value="GLHYDRLASE15"/>
</dbReference>
<dbReference type="GO" id="GO:0000272">
    <property type="term" value="P:polysaccharide catabolic process"/>
    <property type="evidence" value="ECO:0007669"/>
    <property type="project" value="UniProtKB-KW"/>
</dbReference>
<evidence type="ECO:0000256" key="10">
    <source>
        <dbReference type="SAM" id="SignalP"/>
    </source>
</evidence>
<gene>
    <name evidence="12" type="ORF">DV451_002441</name>
</gene>
<evidence type="ECO:0000256" key="1">
    <source>
        <dbReference type="ARBA" id="ARBA00001863"/>
    </source>
</evidence>
<keyword evidence="5" id="KW-0119">Carbohydrate metabolism</keyword>
<organism evidence="12 13">
    <name type="scientific">Geotrichum candidum</name>
    <name type="common">Oospora lactis</name>
    <name type="synonym">Dipodascus geotrichum</name>
    <dbReference type="NCBI Taxonomy" id="1173061"/>
    <lineage>
        <taxon>Eukaryota</taxon>
        <taxon>Fungi</taxon>
        <taxon>Dikarya</taxon>
        <taxon>Ascomycota</taxon>
        <taxon>Saccharomycotina</taxon>
        <taxon>Dipodascomycetes</taxon>
        <taxon>Dipodascales</taxon>
        <taxon>Dipodascaceae</taxon>
        <taxon>Geotrichum</taxon>
    </lineage>
</organism>
<keyword evidence="10" id="KW-0732">Signal</keyword>
<dbReference type="Gene3D" id="1.50.10.10">
    <property type="match status" value="1"/>
</dbReference>
<dbReference type="GO" id="GO:0000324">
    <property type="term" value="C:fungal-type vacuole"/>
    <property type="evidence" value="ECO:0007669"/>
    <property type="project" value="TreeGrafter"/>
</dbReference>
<comment type="similarity">
    <text evidence="2">Belongs to the glycosyl hydrolase 15 family.</text>
</comment>
<accession>A0A9P5KTF6</accession>
<dbReference type="PANTHER" id="PTHR31616:SF9">
    <property type="entry name" value="GLUCOAMYLASE, INTRACELLULAR SPORULATION-SPECIFIC"/>
    <property type="match status" value="1"/>
</dbReference>
<feature type="domain" description="GH15-like" evidence="11">
    <location>
        <begin position="103"/>
        <end position="540"/>
    </location>
</feature>
<evidence type="ECO:0000256" key="8">
    <source>
        <dbReference type="ARBA" id="ARBA00033442"/>
    </source>
</evidence>
<evidence type="ECO:0000313" key="12">
    <source>
        <dbReference type="EMBL" id="KAF5100678.1"/>
    </source>
</evidence>
<evidence type="ECO:0000256" key="9">
    <source>
        <dbReference type="ARBA" id="ARBA00033473"/>
    </source>
</evidence>
<dbReference type="AlphaFoldDB" id="A0A9P5KTF6"/>
<keyword evidence="6" id="KW-0326">Glycosidase</keyword>
<reference evidence="12" key="1">
    <citation type="journal article" date="2020" name="Front. Microbiol.">
        <title>Phenotypic and Genetic Characterization of the Cheese Ripening Yeast Geotrichum candidum.</title>
        <authorList>
            <person name="Perkins V."/>
            <person name="Vignola S."/>
            <person name="Lessard M.H."/>
            <person name="Plante P.L."/>
            <person name="Corbeil J."/>
            <person name="Dugat-Bony E."/>
            <person name="Frenette M."/>
            <person name="Labrie S."/>
        </authorList>
    </citation>
    <scope>NUCLEOTIDE SEQUENCE</scope>
    <source>
        <strain evidence="12">LMA-70</strain>
    </source>
</reference>
<dbReference type="Pfam" id="PF00723">
    <property type="entry name" value="Glyco_hydro_15"/>
    <property type="match status" value="1"/>
</dbReference>
<protein>
    <recommendedName>
        <fullName evidence="3">glucan 1,4-alpha-glucosidase</fullName>
        <ecNumber evidence="3">3.2.1.3</ecNumber>
    </recommendedName>
    <alternativeName>
        <fullName evidence="9">1,4-alpha-D-glucan glucohydrolase</fullName>
    </alternativeName>
    <alternativeName>
        <fullName evidence="8">Glucan 1,4-alpha-glucosidase</fullName>
    </alternativeName>
</protein>
<dbReference type="GO" id="GO:0004339">
    <property type="term" value="F:glucan 1,4-alpha-glucosidase activity"/>
    <property type="evidence" value="ECO:0007669"/>
    <property type="project" value="UniProtKB-EC"/>
</dbReference>
<comment type="catalytic activity">
    <reaction evidence="1">
        <text>Hydrolysis of terminal (1-&gt;4)-linked alpha-D-glucose residues successively from non-reducing ends of the chains with release of beta-D-glucose.</text>
        <dbReference type="EC" id="3.2.1.3"/>
    </reaction>
</comment>
<dbReference type="Proteomes" id="UP000750522">
    <property type="component" value="Unassembled WGS sequence"/>
</dbReference>
<name>A0A9P5KTF6_GEOCN</name>
<comment type="caution">
    <text evidence="12">The sequence shown here is derived from an EMBL/GenBank/DDBJ whole genome shotgun (WGS) entry which is preliminary data.</text>
</comment>
<feature type="chain" id="PRO_5040232174" description="glucan 1,4-alpha-glucosidase" evidence="10">
    <location>
        <begin position="17"/>
        <end position="554"/>
    </location>
</feature>
<dbReference type="InterPro" id="IPR011613">
    <property type="entry name" value="GH15-like"/>
</dbReference>
<evidence type="ECO:0000256" key="2">
    <source>
        <dbReference type="ARBA" id="ARBA00006188"/>
    </source>
</evidence>
<evidence type="ECO:0000256" key="4">
    <source>
        <dbReference type="ARBA" id="ARBA00022801"/>
    </source>
</evidence>
<evidence type="ECO:0000256" key="6">
    <source>
        <dbReference type="ARBA" id="ARBA00023295"/>
    </source>
</evidence>
<evidence type="ECO:0000259" key="11">
    <source>
        <dbReference type="Pfam" id="PF00723"/>
    </source>
</evidence>
<evidence type="ECO:0000256" key="5">
    <source>
        <dbReference type="ARBA" id="ARBA00023277"/>
    </source>
</evidence>
<proteinExistence type="inferred from homology"/>
<sequence>MKLVPPLLLLIPVLTALPLYLVHYYENVRQSILGHPLSTTFWPISTGFLSTSKNLGFTDSVSLISEDEYQHWIERETHVAFESIIRNIGGPYSGPDLADSAVTPGAVVASPSKKAPDYFYQWVRDAGITINTLVTAYADQKAQNSTLRTVIRDYITAAHSLQRVSNPSGDFLSLTGLGEPKFHMDGRPFEDHWGRPQRDGPALRAIAIINYLNTEVRHRIGSYRTRFVHDTFADVVRHDLNYVVRYWQHDGFDLWEEVKGYHFYTAMVHKRALELGAELARNLGHFNLAQRYRHEAQNAKFIIANKFYDEERGHLIETIDYSARSGLDSALFLGTIHATNLLSDDWTVQENSLYAPYSDEIVASLVKYLDDMRYRYPINHQRLQAFEQNGINSSLVGFGVGRYPEDVYNGIGMSDGNPWFLCTATVSHNLYLLADYLYTRPASFSLTVTEATKPFYGLFLSTLPTGFDWNQPGPFIYPRSDRYFTEFVHAIVAFADSFLDVIREHHDQSSNGAMSEQFSRHDGYMTGAEKLTWSYGAFWSAVRQRQLVYKKMKQ</sequence>
<evidence type="ECO:0000313" key="13">
    <source>
        <dbReference type="Proteomes" id="UP000750522"/>
    </source>
</evidence>
<keyword evidence="7" id="KW-0624">Polysaccharide degradation</keyword>